<dbReference type="SUPFAM" id="SSF142906">
    <property type="entry name" value="YjbR-like"/>
    <property type="match status" value="1"/>
</dbReference>
<dbReference type="Pfam" id="PF04237">
    <property type="entry name" value="YjbR"/>
    <property type="match status" value="1"/>
</dbReference>
<dbReference type="EMBL" id="JACRJB010000043">
    <property type="protein sequence ID" value="MBI5130772.1"/>
    <property type="molecule type" value="Genomic_DNA"/>
</dbReference>
<evidence type="ECO:0000256" key="1">
    <source>
        <dbReference type="SAM" id="MobiDB-lite"/>
    </source>
</evidence>
<dbReference type="Proteomes" id="UP000782519">
    <property type="component" value="Unassembled WGS sequence"/>
</dbReference>
<dbReference type="InterPro" id="IPR058532">
    <property type="entry name" value="YjbR/MT2646/Rv2570-like"/>
</dbReference>
<name>A0A933S1D3_RHOPL</name>
<protein>
    <submittedName>
        <fullName evidence="2">MmcQ/YjbR family DNA-binding protein</fullName>
    </submittedName>
</protein>
<sequence length="117" mass="12609">MATAAALRRMALALEGTVEAPHFDRAAFKTSRIYVTLAGDGLTANLRFTPDQQALKCAVAPDAFSPVANAWGAQGWTTALLAELSDQELQSALEAAWQGSRTKQPRTPNPKRKRSGR</sequence>
<dbReference type="InterPro" id="IPR038056">
    <property type="entry name" value="YjbR-like_sf"/>
</dbReference>
<dbReference type="GO" id="GO:0003677">
    <property type="term" value="F:DNA binding"/>
    <property type="evidence" value="ECO:0007669"/>
    <property type="project" value="UniProtKB-KW"/>
</dbReference>
<keyword evidence="2" id="KW-0238">DNA-binding</keyword>
<comment type="caution">
    <text evidence="2">The sequence shown here is derived from an EMBL/GenBank/DDBJ whole genome shotgun (WGS) entry which is preliminary data.</text>
</comment>
<organism evidence="2 3">
    <name type="scientific">Rhodopseudomonas palustris</name>
    <dbReference type="NCBI Taxonomy" id="1076"/>
    <lineage>
        <taxon>Bacteria</taxon>
        <taxon>Pseudomonadati</taxon>
        <taxon>Pseudomonadota</taxon>
        <taxon>Alphaproteobacteria</taxon>
        <taxon>Hyphomicrobiales</taxon>
        <taxon>Nitrobacteraceae</taxon>
        <taxon>Rhodopseudomonas</taxon>
    </lineage>
</organism>
<accession>A0A933S1D3</accession>
<evidence type="ECO:0000313" key="2">
    <source>
        <dbReference type="EMBL" id="MBI5130772.1"/>
    </source>
</evidence>
<reference evidence="2" key="1">
    <citation type="submission" date="2020-07" db="EMBL/GenBank/DDBJ databases">
        <title>Huge and variable diversity of episymbiotic CPR bacteria and DPANN archaea in groundwater ecosystems.</title>
        <authorList>
            <person name="He C.Y."/>
            <person name="Keren R."/>
            <person name="Whittaker M."/>
            <person name="Farag I.F."/>
            <person name="Doudna J."/>
            <person name="Cate J.H.D."/>
            <person name="Banfield J.F."/>
        </authorList>
    </citation>
    <scope>NUCLEOTIDE SEQUENCE</scope>
    <source>
        <strain evidence="2">NC_groundwater_1818_Pr3_B-0.1um_66_35</strain>
    </source>
</reference>
<dbReference type="AlphaFoldDB" id="A0A933S1D3"/>
<evidence type="ECO:0000313" key="3">
    <source>
        <dbReference type="Proteomes" id="UP000782519"/>
    </source>
</evidence>
<proteinExistence type="predicted"/>
<gene>
    <name evidence="2" type="ORF">HZA66_15125</name>
</gene>
<feature type="region of interest" description="Disordered" evidence="1">
    <location>
        <begin position="93"/>
        <end position="117"/>
    </location>
</feature>